<proteinExistence type="predicted"/>
<accession>A0A8I0CVA8</accession>
<dbReference type="EMBL" id="CP077084">
    <property type="protein sequence ID" value="QXH84738.1"/>
    <property type="molecule type" value="Genomic_DNA"/>
</dbReference>
<dbReference type="KEGG" id="ptrt:HU722_0004405"/>
<evidence type="ECO:0000256" key="1">
    <source>
        <dbReference type="SAM" id="MobiDB-lite"/>
    </source>
</evidence>
<keyword evidence="2" id="KW-1133">Transmembrane helix</keyword>
<gene>
    <name evidence="4" type="ORF">HU722_0004405</name>
    <name evidence="3" type="ORF">HU722_05990</name>
</gene>
<keyword evidence="2" id="KW-0472">Membrane</keyword>
<dbReference type="EMBL" id="JABWQF010000003">
    <property type="protein sequence ID" value="MBC3291064.1"/>
    <property type="molecule type" value="Genomic_DNA"/>
</dbReference>
<feature type="region of interest" description="Disordered" evidence="1">
    <location>
        <begin position="32"/>
        <end position="51"/>
    </location>
</feature>
<reference evidence="3" key="1">
    <citation type="journal article" date="2020" name="Microorganisms">
        <title>Reliable Identification of Environmental Pseudomonas Isolates Using the rpoD Gene.</title>
        <authorList>
            <consortium name="The Broad Institute Genome Sequencing Platform"/>
            <person name="Girard L."/>
            <person name="Lood C."/>
            <person name="Rokni-Zadeh H."/>
            <person name="van Noort V."/>
            <person name="Lavigne R."/>
            <person name="De Mot R."/>
        </authorList>
    </citation>
    <scope>NUCLEOTIDE SEQUENCE [LARGE SCALE GENOMIC DNA]</scope>
    <source>
        <strain evidence="3">SWRI145</strain>
    </source>
</reference>
<protein>
    <submittedName>
        <fullName evidence="3">Uncharacterized protein</fullName>
    </submittedName>
</protein>
<reference evidence="4" key="2">
    <citation type="submission" date="2021-06" db="EMBL/GenBank/DDBJ databases">
        <title>Updating the genus Pseudomonas: Description of 43 new species and partition of the Pseudomonas putida group.</title>
        <authorList>
            <person name="Girard L."/>
            <person name="Lood C."/>
            <person name="Vandamme P."/>
            <person name="Rokni-Zadeh H."/>
            <person name="van Noort V."/>
            <person name="Hofte M."/>
            <person name="Lavigne R."/>
            <person name="De Mot R."/>
        </authorList>
    </citation>
    <scope>NUCLEOTIDE SEQUENCE</scope>
    <source>
        <strain evidence="4">SWRI145</strain>
    </source>
</reference>
<evidence type="ECO:0000313" key="3">
    <source>
        <dbReference type="EMBL" id="MBC3291064.1"/>
    </source>
</evidence>
<organism evidence="3">
    <name type="scientific">Pseudomonas tritici</name>
    <dbReference type="NCBI Taxonomy" id="2745518"/>
    <lineage>
        <taxon>Bacteria</taxon>
        <taxon>Pseudomonadati</taxon>
        <taxon>Pseudomonadota</taxon>
        <taxon>Gammaproteobacteria</taxon>
        <taxon>Pseudomonadales</taxon>
        <taxon>Pseudomonadaceae</taxon>
        <taxon>Pseudomonas</taxon>
    </lineage>
</organism>
<sequence length="51" mass="5542">MQSSDIGMLMMVVIAAVGSMISFLDHRFLFESGLPKPPSKIDTGKINTNKS</sequence>
<dbReference type="RefSeq" id="WP_186701140.1">
    <property type="nucleotide sequence ID" value="NZ_CP077084.1"/>
</dbReference>
<evidence type="ECO:0000313" key="4">
    <source>
        <dbReference type="EMBL" id="QXH84738.1"/>
    </source>
</evidence>
<evidence type="ECO:0000256" key="2">
    <source>
        <dbReference type="SAM" id="Phobius"/>
    </source>
</evidence>
<keyword evidence="2" id="KW-0812">Transmembrane</keyword>
<feature type="transmembrane region" description="Helical" evidence="2">
    <location>
        <begin position="6"/>
        <end position="24"/>
    </location>
</feature>
<evidence type="ECO:0000313" key="5">
    <source>
        <dbReference type="Proteomes" id="UP000615613"/>
    </source>
</evidence>
<name>A0A8I0CVA8_9PSED</name>
<dbReference type="Proteomes" id="UP000615613">
    <property type="component" value="Chromosome"/>
</dbReference>
<dbReference type="AlphaFoldDB" id="A0A8I0CVA8"/>
<keyword evidence="5" id="KW-1185">Reference proteome</keyword>